<comment type="caution">
    <text evidence="1">The sequence shown here is derived from an EMBL/GenBank/DDBJ whole genome shotgun (WGS) entry which is preliminary data.</text>
</comment>
<evidence type="ECO:0000313" key="1">
    <source>
        <dbReference type="EMBL" id="MCP9292299.1"/>
    </source>
</evidence>
<evidence type="ECO:0008006" key="3">
    <source>
        <dbReference type="Google" id="ProtNLM"/>
    </source>
</evidence>
<dbReference type="Gene3D" id="1.10.10.10">
    <property type="entry name" value="Winged helix-like DNA-binding domain superfamily/Winged helix DNA-binding domain"/>
    <property type="match status" value="1"/>
</dbReference>
<dbReference type="AlphaFoldDB" id="A0A9X2L4T6"/>
<dbReference type="InterPro" id="IPR043519">
    <property type="entry name" value="NT_sf"/>
</dbReference>
<proteinExistence type="predicted"/>
<organism evidence="1 2">
    <name type="scientific">Gracilimonas sediminicola</name>
    <dbReference type="NCBI Taxonomy" id="2952158"/>
    <lineage>
        <taxon>Bacteria</taxon>
        <taxon>Pseudomonadati</taxon>
        <taxon>Balneolota</taxon>
        <taxon>Balneolia</taxon>
        <taxon>Balneolales</taxon>
        <taxon>Balneolaceae</taxon>
        <taxon>Gracilimonas</taxon>
    </lineage>
</organism>
<dbReference type="Proteomes" id="UP001139125">
    <property type="component" value="Unassembled WGS sequence"/>
</dbReference>
<keyword evidence="2" id="KW-1185">Reference proteome</keyword>
<accession>A0A9X2L4T6</accession>
<dbReference type="RefSeq" id="WP_255135180.1">
    <property type="nucleotide sequence ID" value="NZ_JANDBC010000002.1"/>
</dbReference>
<dbReference type="Gene3D" id="3.30.460.10">
    <property type="entry name" value="Beta Polymerase, domain 2"/>
    <property type="match status" value="1"/>
</dbReference>
<protein>
    <recommendedName>
        <fullName evidence="3">Transcriptional regulator</fullName>
    </recommendedName>
</protein>
<reference evidence="1" key="1">
    <citation type="submission" date="2022-06" db="EMBL/GenBank/DDBJ databases">
        <title>Gracilimonas sp. CAU 1638 isolated from sea sediment.</title>
        <authorList>
            <person name="Kim W."/>
        </authorList>
    </citation>
    <scope>NUCLEOTIDE SEQUENCE</scope>
    <source>
        <strain evidence="1">CAU 1638</strain>
    </source>
</reference>
<evidence type="ECO:0000313" key="2">
    <source>
        <dbReference type="Proteomes" id="UP001139125"/>
    </source>
</evidence>
<dbReference type="InterPro" id="IPR036388">
    <property type="entry name" value="WH-like_DNA-bd_sf"/>
</dbReference>
<gene>
    <name evidence="1" type="ORF">NM125_11995</name>
</gene>
<dbReference type="SUPFAM" id="SSF46785">
    <property type="entry name" value="Winged helix' DNA-binding domain"/>
    <property type="match status" value="1"/>
</dbReference>
<sequence>MLDTLIQSKTRLKLLLRFFLNPDSSAYLRGLAQEFDESTNSVRVELNRFEEAGLIAGHKEGNKIVYKVNTKFPMFGELQKIAFKHFGIDQIIEQVVQKLGDVNAVYLTGDLARGLDTSIVDVTIIGKNIDSTYLTKLVAKAEDLIGRKIRTLVYQPSEVFEIEQPRLLIFGDEKY</sequence>
<dbReference type="EMBL" id="JANDBC010000002">
    <property type="protein sequence ID" value="MCP9292299.1"/>
    <property type="molecule type" value="Genomic_DNA"/>
</dbReference>
<dbReference type="InterPro" id="IPR036390">
    <property type="entry name" value="WH_DNA-bd_sf"/>
</dbReference>
<name>A0A9X2L4T6_9BACT</name>